<dbReference type="Proteomes" id="UP000805841">
    <property type="component" value="Unassembled WGS sequence"/>
</dbReference>
<feature type="chain" id="PRO_5045754248" evidence="5">
    <location>
        <begin position="23"/>
        <end position="381"/>
    </location>
</feature>
<dbReference type="InterPro" id="IPR001188">
    <property type="entry name" value="Sperm_putr-bd"/>
</dbReference>
<protein>
    <submittedName>
        <fullName evidence="6">ABC transporter substrate-binding protein</fullName>
    </submittedName>
</protein>
<dbReference type="Pfam" id="PF13416">
    <property type="entry name" value="SBP_bac_8"/>
    <property type="match status" value="1"/>
</dbReference>
<gene>
    <name evidence="6" type="ORF">HAQ05_22480</name>
</gene>
<dbReference type="PRINTS" id="PR00909">
    <property type="entry name" value="SPERMDNBNDNG"/>
</dbReference>
<accession>A0ABR7Z7P8</accession>
<dbReference type="PANTHER" id="PTHR30222:SF18">
    <property type="entry name" value="BIFUNCTIONAL POLYHYDROXYBUTYRATE SYNTHASE _ ABC TRANSPORTER PERIPLASMIC BINDING PROTEIN-RELATED"/>
    <property type="match status" value="1"/>
</dbReference>
<dbReference type="Gene3D" id="3.40.190.10">
    <property type="entry name" value="Periplasmic binding protein-like II"/>
    <property type="match status" value="2"/>
</dbReference>
<evidence type="ECO:0000256" key="3">
    <source>
        <dbReference type="ARBA" id="ARBA00022729"/>
    </source>
</evidence>
<evidence type="ECO:0000313" key="6">
    <source>
        <dbReference type="EMBL" id="MBD1601447.1"/>
    </source>
</evidence>
<feature type="signal peptide" evidence="5">
    <location>
        <begin position="1"/>
        <end position="22"/>
    </location>
</feature>
<dbReference type="EMBL" id="JAAOCA010000035">
    <property type="protein sequence ID" value="MBD1601447.1"/>
    <property type="molecule type" value="Genomic_DNA"/>
</dbReference>
<comment type="caution">
    <text evidence="6">The sequence shown here is derived from an EMBL/GenBank/DDBJ whole genome shotgun (WGS) entry which is preliminary data.</text>
</comment>
<dbReference type="NCBIfam" id="NF041888">
    <property type="entry name" value="ABC_SBP_YdcS"/>
    <property type="match status" value="1"/>
</dbReference>
<keyword evidence="4" id="KW-0574">Periplasm</keyword>
<dbReference type="CDD" id="cd13588">
    <property type="entry name" value="PBP2_polyamine_1"/>
    <property type="match status" value="1"/>
</dbReference>
<dbReference type="RefSeq" id="WP_190424736.1">
    <property type="nucleotide sequence ID" value="NZ_JAAOCA010000035.1"/>
</dbReference>
<reference evidence="6 7" key="1">
    <citation type="journal article" date="2020" name="Insects">
        <title>Bacteria Belonging to Pseudomonas typographi sp. nov. from the Bark Beetle Ips typographus Have Genomic Potential to Aid in the Host Ecology.</title>
        <authorList>
            <person name="Peral-Aranega E."/>
            <person name="Saati-Santamaria Z."/>
            <person name="Kolarik M."/>
            <person name="Rivas R."/>
            <person name="Garcia-Fraile P."/>
        </authorList>
    </citation>
    <scope>NUCLEOTIDE SEQUENCE [LARGE SCALE GENOMIC DNA]</scope>
    <source>
        <strain evidence="6 7">CA3A</strain>
    </source>
</reference>
<dbReference type="SUPFAM" id="SSF53850">
    <property type="entry name" value="Periplasmic binding protein-like II"/>
    <property type="match status" value="1"/>
</dbReference>
<evidence type="ECO:0000313" key="7">
    <source>
        <dbReference type="Proteomes" id="UP000805841"/>
    </source>
</evidence>
<evidence type="ECO:0000256" key="5">
    <source>
        <dbReference type="SAM" id="SignalP"/>
    </source>
</evidence>
<sequence length="381" mass="41406">MFAKNTALCLAMFTAVVGSAQAAEPLKALGKGEGQLDIIAWPGYIERGESDKSYDWVTGFEKQTGCKVNVKTAATSDEMVSLMAKGGYDLVTASGDASLRLIAGKRVQPINTALIPNWKNVDPRLAGGDWFVVAKQVYGTPYQWGPNVLLYNTEVFKTPPTSWGVVFQPQELPDGKPNKGRVQAYDGPIYIADAALYLKATQPALGIQDPYQLTEAQYQAVLGLLRQQKPLVHRYWHDATVQMSDVKNEGVVASSSWGYMVNGLKADNQPVASTVPKEGATGWADTTMLHADAQHPNCAYAWMDWSLQPKVQGDVAAWFGSLPAVPAACQASELLGAEGCATNGYELFDKIAFWKTPQAEGGKFVPYSRWTQDYIAIMGGH</sequence>
<proteinExistence type="predicted"/>
<keyword evidence="7" id="KW-1185">Reference proteome</keyword>
<dbReference type="InterPro" id="IPR006059">
    <property type="entry name" value="SBP"/>
</dbReference>
<evidence type="ECO:0000256" key="2">
    <source>
        <dbReference type="ARBA" id="ARBA00022448"/>
    </source>
</evidence>
<comment type="subcellular location">
    <subcellularLocation>
        <location evidence="1">Periplasm</location>
    </subcellularLocation>
</comment>
<keyword evidence="3 5" id="KW-0732">Signal</keyword>
<name>A0ABR7Z7P8_9PSED</name>
<evidence type="ECO:0000256" key="1">
    <source>
        <dbReference type="ARBA" id="ARBA00004418"/>
    </source>
</evidence>
<evidence type="ECO:0000256" key="4">
    <source>
        <dbReference type="ARBA" id="ARBA00022764"/>
    </source>
</evidence>
<organism evidence="6 7">
    <name type="scientific">Pseudomonas typographi</name>
    <dbReference type="NCBI Taxonomy" id="2715964"/>
    <lineage>
        <taxon>Bacteria</taxon>
        <taxon>Pseudomonadati</taxon>
        <taxon>Pseudomonadota</taxon>
        <taxon>Gammaproteobacteria</taxon>
        <taxon>Pseudomonadales</taxon>
        <taxon>Pseudomonadaceae</taxon>
        <taxon>Pseudomonas</taxon>
    </lineage>
</organism>
<dbReference type="PANTHER" id="PTHR30222">
    <property type="entry name" value="SPERMIDINE/PUTRESCINE-BINDING PERIPLASMIC PROTEIN"/>
    <property type="match status" value="1"/>
</dbReference>
<keyword evidence="2" id="KW-0813">Transport</keyword>